<dbReference type="OrthoDB" id="77013at2759"/>
<dbReference type="Gene3D" id="2.60.120.200">
    <property type="match status" value="1"/>
</dbReference>
<dbReference type="InterPro" id="IPR014895">
    <property type="entry name" value="Alginate_lyase_2"/>
</dbReference>
<evidence type="ECO:0000313" key="3">
    <source>
        <dbReference type="Proteomes" id="UP000800082"/>
    </source>
</evidence>
<keyword evidence="2" id="KW-0456">Lyase</keyword>
<keyword evidence="3" id="KW-1185">Reference proteome</keyword>
<evidence type="ECO:0000259" key="1">
    <source>
        <dbReference type="Pfam" id="PF08787"/>
    </source>
</evidence>
<name>A0A6A5RWB4_9PLEO</name>
<organism evidence="2 3">
    <name type="scientific">Didymella exigua CBS 183.55</name>
    <dbReference type="NCBI Taxonomy" id="1150837"/>
    <lineage>
        <taxon>Eukaryota</taxon>
        <taxon>Fungi</taxon>
        <taxon>Dikarya</taxon>
        <taxon>Ascomycota</taxon>
        <taxon>Pezizomycotina</taxon>
        <taxon>Dothideomycetes</taxon>
        <taxon>Pleosporomycetidae</taxon>
        <taxon>Pleosporales</taxon>
        <taxon>Pleosporineae</taxon>
        <taxon>Didymellaceae</taxon>
        <taxon>Didymella</taxon>
    </lineage>
</organism>
<feature type="domain" description="Alginate lyase 2" evidence="1">
    <location>
        <begin position="45"/>
        <end position="141"/>
    </location>
</feature>
<dbReference type="EMBL" id="ML978960">
    <property type="protein sequence ID" value="KAF1931600.1"/>
    <property type="molecule type" value="Genomic_DNA"/>
</dbReference>
<accession>A0A6A5RWB4</accession>
<reference evidence="2" key="1">
    <citation type="journal article" date="2020" name="Stud. Mycol.">
        <title>101 Dothideomycetes genomes: a test case for predicting lifestyles and emergence of pathogens.</title>
        <authorList>
            <person name="Haridas S."/>
            <person name="Albert R."/>
            <person name="Binder M."/>
            <person name="Bloem J."/>
            <person name="Labutti K."/>
            <person name="Salamov A."/>
            <person name="Andreopoulos B."/>
            <person name="Baker S."/>
            <person name="Barry K."/>
            <person name="Bills G."/>
            <person name="Bluhm B."/>
            <person name="Cannon C."/>
            <person name="Castanera R."/>
            <person name="Culley D."/>
            <person name="Daum C."/>
            <person name="Ezra D."/>
            <person name="Gonzalez J."/>
            <person name="Henrissat B."/>
            <person name="Kuo A."/>
            <person name="Liang C."/>
            <person name="Lipzen A."/>
            <person name="Lutzoni F."/>
            <person name="Magnuson J."/>
            <person name="Mondo S."/>
            <person name="Nolan M."/>
            <person name="Ohm R."/>
            <person name="Pangilinan J."/>
            <person name="Park H.-J."/>
            <person name="Ramirez L."/>
            <person name="Alfaro M."/>
            <person name="Sun H."/>
            <person name="Tritt A."/>
            <person name="Yoshinaga Y."/>
            <person name="Zwiers L.-H."/>
            <person name="Turgeon B."/>
            <person name="Goodwin S."/>
            <person name="Spatafora J."/>
            <person name="Crous P."/>
            <person name="Grigoriev I."/>
        </authorList>
    </citation>
    <scope>NUCLEOTIDE SEQUENCE</scope>
    <source>
        <strain evidence="2">CBS 183.55</strain>
    </source>
</reference>
<dbReference type="Pfam" id="PF08787">
    <property type="entry name" value="Alginate_lyase2"/>
    <property type="match status" value="1"/>
</dbReference>
<dbReference type="GeneID" id="54346902"/>
<dbReference type="AlphaFoldDB" id="A0A6A5RWB4"/>
<sequence length="148" mass="16243">MAQRRLIATVSLQFIEKIFAAPFSGQFATHLRNSNPPRALVGNLELASFNLQLPTGSSGKINQVHSTKLSGCDGWKSPDYFYTSPSGALVMKVPSRSRCVTTPNSKLCRTELQESYPKSWNPRNSVNLLKVRLSVIKPGDSKYGTVVG</sequence>
<evidence type="ECO:0000313" key="2">
    <source>
        <dbReference type="EMBL" id="KAF1931600.1"/>
    </source>
</evidence>
<dbReference type="GO" id="GO:0016829">
    <property type="term" value="F:lyase activity"/>
    <property type="evidence" value="ECO:0007669"/>
    <property type="project" value="UniProtKB-KW"/>
</dbReference>
<protein>
    <submittedName>
        <fullName evidence="2">Polysaccharide lyase family 7 protein</fullName>
    </submittedName>
</protein>
<dbReference type="RefSeq" id="XP_033451848.1">
    <property type="nucleotide sequence ID" value="XM_033589255.1"/>
</dbReference>
<proteinExistence type="predicted"/>
<dbReference type="Proteomes" id="UP000800082">
    <property type="component" value="Unassembled WGS sequence"/>
</dbReference>
<dbReference type="InterPro" id="IPR013320">
    <property type="entry name" value="ConA-like_dom_sf"/>
</dbReference>
<gene>
    <name evidence="2" type="ORF">M421DRAFT_316195</name>
</gene>
<dbReference type="SUPFAM" id="SSF49899">
    <property type="entry name" value="Concanavalin A-like lectins/glucanases"/>
    <property type="match status" value="1"/>
</dbReference>